<keyword evidence="1" id="KW-0472">Membrane</keyword>
<proteinExistence type="predicted"/>
<organism evidence="2 3">
    <name type="scientific">Pristionchus mayeri</name>
    <dbReference type="NCBI Taxonomy" id="1317129"/>
    <lineage>
        <taxon>Eukaryota</taxon>
        <taxon>Metazoa</taxon>
        <taxon>Ecdysozoa</taxon>
        <taxon>Nematoda</taxon>
        <taxon>Chromadorea</taxon>
        <taxon>Rhabditida</taxon>
        <taxon>Rhabditina</taxon>
        <taxon>Diplogasteromorpha</taxon>
        <taxon>Diplogasteroidea</taxon>
        <taxon>Neodiplogasteridae</taxon>
        <taxon>Pristionchus</taxon>
    </lineage>
</organism>
<reference evidence="3" key="1">
    <citation type="submission" date="2022-10" db="EMBL/GenBank/DDBJ databases">
        <title>Genome assembly of Pristionchus species.</title>
        <authorList>
            <person name="Yoshida K."/>
            <person name="Sommer R.J."/>
        </authorList>
    </citation>
    <scope>NUCLEOTIDE SEQUENCE [LARGE SCALE GENOMIC DNA]</scope>
    <source>
        <strain evidence="3">RS5460</strain>
    </source>
</reference>
<feature type="transmembrane region" description="Helical" evidence="1">
    <location>
        <begin position="41"/>
        <end position="62"/>
    </location>
</feature>
<feature type="transmembrane region" description="Helical" evidence="1">
    <location>
        <begin position="12"/>
        <end position="35"/>
    </location>
</feature>
<evidence type="ECO:0000313" key="2">
    <source>
        <dbReference type="EMBL" id="GMR43830.1"/>
    </source>
</evidence>
<dbReference type="EMBL" id="BTRK01000003">
    <property type="protein sequence ID" value="GMR43830.1"/>
    <property type="molecule type" value="Genomic_DNA"/>
</dbReference>
<accession>A0AAN4ZUU6</accession>
<evidence type="ECO:0000256" key="1">
    <source>
        <dbReference type="SAM" id="Phobius"/>
    </source>
</evidence>
<evidence type="ECO:0000313" key="3">
    <source>
        <dbReference type="Proteomes" id="UP001328107"/>
    </source>
</evidence>
<keyword evidence="3" id="KW-1185">Reference proteome</keyword>
<sequence length="190" mass="21688">ASFRTEAIRDAVCLNISYLPIYAFFYCIYCNARLWRDYKSTIVFSVIVQFMFTLPYISFYTLMSFILPEEGIPTTVLWCTVIKRGTSTLNFMSYGALIVHHESFFFEKNNTDLEAIGITRVLNIVIGIKCGLKATMFFFMISSSFGVYVFVITLFNKKTALGSVCYPLLFFEDSQQQSLHSGRAPPHCAP</sequence>
<dbReference type="AlphaFoldDB" id="A0AAN4ZUU6"/>
<protein>
    <submittedName>
        <fullName evidence="2">Uncharacterized protein</fullName>
    </submittedName>
</protein>
<dbReference type="PANTHER" id="PTHR38614:SF1">
    <property type="entry name" value="G_PROTEIN_RECEP_F1_2 DOMAIN-CONTAINING PROTEIN"/>
    <property type="match status" value="1"/>
</dbReference>
<keyword evidence="1" id="KW-0812">Transmembrane</keyword>
<comment type="caution">
    <text evidence="2">The sequence shown here is derived from an EMBL/GenBank/DDBJ whole genome shotgun (WGS) entry which is preliminary data.</text>
</comment>
<feature type="transmembrane region" description="Helical" evidence="1">
    <location>
        <begin position="136"/>
        <end position="155"/>
    </location>
</feature>
<dbReference type="InterPro" id="IPR010601">
    <property type="entry name" value="DUF1182"/>
</dbReference>
<feature type="non-terminal residue" evidence="2">
    <location>
        <position position="1"/>
    </location>
</feature>
<dbReference type="Proteomes" id="UP001328107">
    <property type="component" value="Unassembled WGS sequence"/>
</dbReference>
<dbReference type="PANTHER" id="PTHR38614">
    <property type="entry name" value="PROTEIN CBG09954"/>
    <property type="match status" value="1"/>
</dbReference>
<keyword evidence="1" id="KW-1133">Transmembrane helix</keyword>
<name>A0AAN4ZUU6_9BILA</name>
<gene>
    <name evidence="2" type="ORF">PMAYCL1PPCAC_14025</name>
</gene>